<name>A0A6M1S4U6_9HYPH</name>
<accession>A0A6M1S4U6</accession>
<dbReference type="AlphaFoldDB" id="A0A6M1S4U6"/>
<reference evidence="1 2" key="1">
    <citation type="submission" date="2020-02" db="EMBL/GenBank/DDBJ databases">
        <title>Genome sequence of the type strain CCBAU10050 of Rhizobium daejeonense.</title>
        <authorList>
            <person name="Gao J."/>
            <person name="Sun J."/>
        </authorList>
    </citation>
    <scope>NUCLEOTIDE SEQUENCE [LARGE SCALE GENOMIC DNA]</scope>
    <source>
        <strain evidence="1 2">CCBAU10050</strain>
    </source>
</reference>
<dbReference type="EMBL" id="JAAKZH010000003">
    <property type="protein sequence ID" value="NGO64180.1"/>
    <property type="molecule type" value="Genomic_DNA"/>
</dbReference>
<comment type="caution">
    <text evidence="1">The sequence shown here is derived from an EMBL/GenBank/DDBJ whole genome shotgun (WGS) entry which is preliminary data.</text>
</comment>
<dbReference type="Proteomes" id="UP000477849">
    <property type="component" value="Unassembled WGS sequence"/>
</dbReference>
<evidence type="ECO:0000313" key="2">
    <source>
        <dbReference type="Proteomes" id="UP000477849"/>
    </source>
</evidence>
<keyword evidence="2" id="KW-1185">Reference proteome</keyword>
<gene>
    <name evidence="1" type="ORF">G6N76_10875</name>
</gene>
<dbReference type="RefSeq" id="WP_163905298.1">
    <property type="nucleotide sequence ID" value="NZ_CP048427.1"/>
</dbReference>
<evidence type="ECO:0000313" key="1">
    <source>
        <dbReference type="EMBL" id="NGO64180.1"/>
    </source>
</evidence>
<organism evidence="1 2">
    <name type="scientific">Rhizobium daejeonense</name>
    <dbReference type="NCBI Taxonomy" id="240521"/>
    <lineage>
        <taxon>Bacteria</taxon>
        <taxon>Pseudomonadati</taxon>
        <taxon>Pseudomonadota</taxon>
        <taxon>Alphaproteobacteria</taxon>
        <taxon>Hyphomicrobiales</taxon>
        <taxon>Rhizobiaceae</taxon>
        <taxon>Rhizobium/Agrobacterium group</taxon>
        <taxon>Rhizobium</taxon>
    </lineage>
</organism>
<sequence length="97" mass="10058">MTATTKAVLCAAGQWTAVSTAKAKVLASLRSSGAIYLKTGSALPTLAPTTEDNASAGFDFLTITADRPASFTFSDTTTNVYAYPRGDSAKTIETVTE</sequence>
<protein>
    <submittedName>
        <fullName evidence="1">Uncharacterized protein</fullName>
    </submittedName>
</protein>
<proteinExistence type="predicted"/>